<reference evidence="2" key="1">
    <citation type="submission" date="2016-10" db="EMBL/GenBank/DDBJ databases">
        <authorList>
            <person name="Varghese N."/>
            <person name="Submissions S."/>
        </authorList>
    </citation>
    <scope>NUCLEOTIDE SEQUENCE [LARGE SCALE GENOMIC DNA]</scope>
    <source>
        <strain evidence="2">DSM 3384</strain>
    </source>
</reference>
<dbReference type="Gene3D" id="3.40.50.880">
    <property type="match status" value="1"/>
</dbReference>
<dbReference type="AlphaFoldDB" id="A0A1H2IMK6"/>
<protein>
    <submittedName>
        <fullName evidence="1">Uncharacterized protein</fullName>
    </submittedName>
</protein>
<evidence type="ECO:0000313" key="2">
    <source>
        <dbReference type="Proteomes" id="UP000199608"/>
    </source>
</evidence>
<dbReference type="SUPFAM" id="SSF52317">
    <property type="entry name" value="Class I glutamine amidotransferase-like"/>
    <property type="match status" value="1"/>
</dbReference>
<proteinExistence type="predicted"/>
<name>A0A1H2IMK6_9BACT</name>
<gene>
    <name evidence="1" type="ORF">SAMN04487931_10923</name>
</gene>
<evidence type="ECO:0000313" key="1">
    <source>
        <dbReference type="EMBL" id="SDU45400.1"/>
    </source>
</evidence>
<dbReference type="InterPro" id="IPR029062">
    <property type="entry name" value="Class_I_gatase-like"/>
</dbReference>
<sequence length="79" mass="8679">MKKRIEFLFYPGMVALGITGPLDVFQAVNEIFSGSGRENEGDEMFFSALMPGPVPTSSGLRLHADNRPEKEVTNSFAEV</sequence>
<keyword evidence="2" id="KW-1185">Reference proteome</keyword>
<dbReference type="EMBL" id="FNLL01000009">
    <property type="protein sequence ID" value="SDU45400.1"/>
    <property type="molecule type" value="Genomic_DNA"/>
</dbReference>
<accession>A0A1H2IMK6</accession>
<organism evidence="1 2">
    <name type="scientific">Desulfobacula phenolica</name>
    <dbReference type="NCBI Taxonomy" id="90732"/>
    <lineage>
        <taxon>Bacteria</taxon>
        <taxon>Pseudomonadati</taxon>
        <taxon>Thermodesulfobacteriota</taxon>
        <taxon>Desulfobacteria</taxon>
        <taxon>Desulfobacterales</taxon>
        <taxon>Desulfobacteraceae</taxon>
        <taxon>Desulfobacula</taxon>
    </lineage>
</organism>
<dbReference type="Proteomes" id="UP000199608">
    <property type="component" value="Unassembled WGS sequence"/>
</dbReference>